<dbReference type="RefSeq" id="WP_307663697.1">
    <property type="nucleotide sequence ID" value="NZ_FPBO01000001.1"/>
</dbReference>
<keyword evidence="6" id="KW-1185">Reference proteome</keyword>
<dbReference type="GO" id="GO:0016787">
    <property type="term" value="F:hydrolase activity"/>
    <property type="evidence" value="ECO:0007669"/>
    <property type="project" value="TreeGrafter"/>
</dbReference>
<keyword evidence="2" id="KW-0597">Phosphoprotein</keyword>
<evidence type="ECO:0000313" key="5">
    <source>
        <dbReference type="EMBL" id="SFU27558.1"/>
    </source>
</evidence>
<dbReference type="InterPro" id="IPR018119">
    <property type="entry name" value="Strictosidine_synth_cons-reg"/>
</dbReference>
<evidence type="ECO:0000256" key="1">
    <source>
        <dbReference type="ARBA" id="ARBA00009191"/>
    </source>
</evidence>
<evidence type="ECO:0000259" key="4">
    <source>
        <dbReference type="Pfam" id="PF03088"/>
    </source>
</evidence>
<feature type="domain" description="Strictosidine synthase conserved region" evidence="4">
    <location>
        <begin position="147"/>
        <end position="231"/>
    </location>
</feature>
<dbReference type="PANTHER" id="PTHR10426:SF88">
    <property type="entry name" value="ADIPOCYTE PLASMA MEMBRANE-ASSOCIATED PROTEIN HEMOMUCIN-RELATED"/>
    <property type="match status" value="1"/>
</dbReference>
<dbReference type="Pfam" id="PF20067">
    <property type="entry name" value="SSL_N"/>
    <property type="match status" value="1"/>
</dbReference>
<dbReference type="EMBL" id="FPBO01000001">
    <property type="protein sequence ID" value="SFU27558.1"/>
    <property type="molecule type" value="Genomic_DNA"/>
</dbReference>
<keyword evidence="3" id="KW-0325">Glycoprotein</keyword>
<sequence length="359" mass="38197">MLPVAFLLVPAAYFSLWPVPIEPVAWHAPKAPGYAGVHAPNNKLLGLHNISLDGEAGPEYVALGPDGLLYTGVASGRILRMKQDGSGRQVFSTTGGRPLGMAFDEGGGLVVADAIKGLLSIAKDGEVTVLADAVEGDPIRFAEGAVVARNGKIFFTDASTRFAPAQWGGTTEAATLDVFEQSCTGRVLEYDRAAKAARVVAKGLCFANGIALSGDDETLFVSESGRYRVWKIAVAAQGLDVAHQSAQARVLLDNLPGYPDNLTRGLGGRIWLGLGGQRNDLDLMAEWPSMRRVALRIPRIFWALPKPYGHVIAFTEDGKVVADLQDPTGHSPLTTGATETVDRLYIHNADAKSLGWIAQ</sequence>
<dbReference type="Proteomes" id="UP000199391">
    <property type="component" value="Unassembled WGS sequence"/>
</dbReference>
<gene>
    <name evidence="5" type="ORF">SAMN05216552_1001110</name>
</gene>
<evidence type="ECO:0000256" key="3">
    <source>
        <dbReference type="ARBA" id="ARBA00023180"/>
    </source>
</evidence>
<dbReference type="SUPFAM" id="SSF63829">
    <property type="entry name" value="Calcium-dependent phosphotriesterase"/>
    <property type="match status" value="1"/>
</dbReference>
<comment type="similarity">
    <text evidence="1">Belongs to the strictosidine synthase family.</text>
</comment>
<proteinExistence type="inferred from homology"/>
<evidence type="ECO:0000313" key="6">
    <source>
        <dbReference type="Proteomes" id="UP000199391"/>
    </source>
</evidence>
<dbReference type="Pfam" id="PF03088">
    <property type="entry name" value="Str_synth"/>
    <property type="match status" value="1"/>
</dbReference>
<evidence type="ECO:0000256" key="2">
    <source>
        <dbReference type="ARBA" id="ARBA00022553"/>
    </source>
</evidence>
<dbReference type="STRING" id="1035707.SAMN05216552_1001110"/>
<dbReference type="PANTHER" id="PTHR10426">
    <property type="entry name" value="STRICTOSIDINE SYNTHASE-RELATED"/>
    <property type="match status" value="1"/>
</dbReference>
<dbReference type="AlphaFoldDB" id="A0A1I7EUI5"/>
<reference evidence="6" key="1">
    <citation type="submission" date="2016-10" db="EMBL/GenBank/DDBJ databases">
        <authorList>
            <person name="Varghese N."/>
            <person name="Submissions S."/>
        </authorList>
    </citation>
    <scope>NUCLEOTIDE SEQUENCE [LARGE SCALE GENOMIC DNA]</scope>
    <source>
        <strain evidence="6">CGMCC 1.11014</strain>
    </source>
</reference>
<name>A0A1I7EUI5_9BURK</name>
<accession>A0A1I7EUI5</accession>
<organism evidence="5 6">
    <name type="scientific">Pseudoduganella namucuonensis</name>
    <dbReference type="NCBI Taxonomy" id="1035707"/>
    <lineage>
        <taxon>Bacteria</taxon>
        <taxon>Pseudomonadati</taxon>
        <taxon>Pseudomonadota</taxon>
        <taxon>Betaproteobacteria</taxon>
        <taxon>Burkholderiales</taxon>
        <taxon>Oxalobacteraceae</taxon>
        <taxon>Telluria group</taxon>
        <taxon>Pseudoduganella</taxon>
    </lineage>
</organism>
<dbReference type="InterPro" id="IPR011042">
    <property type="entry name" value="6-blade_b-propeller_TolB-like"/>
</dbReference>
<dbReference type="Gene3D" id="2.120.10.30">
    <property type="entry name" value="TolB, C-terminal domain"/>
    <property type="match status" value="1"/>
</dbReference>
<protein>
    <submittedName>
        <fullName evidence="5">SMP-30/Gluconolaconase/LRE-like region-containing protein</fullName>
    </submittedName>
</protein>